<dbReference type="GO" id="GO:0016740">
    <property type="term" value="F:transferase activity"/>
    <property type="evidence" value="ECO:0007669"/>
    <property type="project" value="UniProtKB-KW"/>
</dbReference>
<evidence type="ECO:0000256" key="1">
    <source>
        <dbReference type="ARBA" id="ARBA00022553"/>
    </source>
</evidence>
<proteinExistence type="predicted"/>
<protein>
    <recommendedName>
        <fullName evidence="7">Epidermal growth factor receptor-like transmembrane-juxtamembrane segment domain-containing protein</fullName>
    </recommendedName>
</protein>
<dbReference type="Proteomes" id="UP000782241">
    <property type="component" value="Unassembled WGS sequence"/>
</dbReference>
<keyword evidence="1" id="KW-0597">Phosphoprotein</keyword>
<feature type="compositionally biased region" description="Polar residues" evidence="5">
    <location>
        <begin position="853"/>
        <end position="882"/>
    </location>
</feature>
<feature type="transmembrane region" description="Helical" evidence="6">
    <location>
        <begin position="819"/>
        <end position="841"/>
    </location>
</feature>
<keyword evidence="6" id="KW-1133">Transmembrane helix</keyword>
<accession>A0A9P7H311</accession>
<name>A0A9P7H311_9HYPO</name>
<keyword evidence="6" id="KW-0812">Transmembrane</keyword>
<dbReference type="PANTHER" id="PTHR31896:SF64">
    <property type="entry name" value="TRICHOTHECENE 3-O-ACETYLTRANSFERASE"/>
    <property type="match status" value="1"/>
</dbReference>
<comment type="caution">
    <text evidence="8">The sequence shown here is derived from an EMBL/GenBank/DDBJ whole genome shotgun (WGS) entry which is preliminary data.</text>
</comment>
<keyword evidence="6" id="KW-0472">Membrane</keyword>
<keyword evidence="3" id="KW-0547">Nucleotide-binding</keyword>
<evidence type="ECO:0000256" key="2">
    <source>
        <dbReference type="ARBA" id="ARBA00022679"/>
    </source>
</evidence>
<keyword evidence="4" id="KW-0067">ATP-binding</keyword>
<dbReference type="Gene3D" id="3.30.559.10">
    <property type="entry name" value="Chloramphenicol acetyltransferase-like domain"/>
    <property type="match status" value="2"/>
</dbReference>
<evidence type="ECO:0000256" key="6">
    <source>
        <dbReference type="SAM" id="Phobius"/>
    </source>
</evidence>
<feature type="region of interest" description="Disordered" evidence="5">
    <location>
        <begin position="675"/>
        <end position="709"/>
    </location>
</feature>
<gene>
    <name evidence="8" type="ORF">KAF25_005466</name>
</gene>
<dbReference type="PANTHER" id="PTHR31896">
    <property type="entry name" value="FAMILY REGULATORY PROTEIN, PUTATIVE (AFU_ORTHOLOGUE AFUA_3G14730)-RELATED"/>
    <property type="match status" value="1"/>
</dbReference>
<evidence type="ECO:0000259" key="7">
    <source>
        <dbReference type="Pfam" id="PF21314"/>
    </source>
</evidence>
<evidence type="ECO:0000313" key="8">
    <source>
        <dbReference type="EMBL" id="KAG5661344.1"/>
    </source>
</evidence>
<dbReference type="AlphaFoldDB" id="A0A9P7H311"/>
<dbReference type="EMBL" id="JAGPUO010000007">
    <property type="protein sequence ID" value="KAG5661344.1"/>
    <property type="molecule type" value="Genomic_DNA"/>
</dbReference>
<evidence type="ECO:0000256" key="3">
    <source>
        <dbReference type="ARBA" id="ARBA00022741"/>
    </source>
</evidence>
<keyword evidence="9" id="KW-1185">Reference proteome</keyword>
<dbReference type="InterPro" id="IPR049328">
    <property type="entry name" value="TM_ErbB1"/>
</dbReference>
<organism evidence="8 9">
    <name type="scientific">Fusarium avenaceum</name>
    <dbReference type="NCBI Taxonomy" id="40199"/>
    <lineage>
        <taxon>Eukaryota</taxon>
        <taxon>Fungi</taxon>
        <taxon>Dikarya</taxon>
        <taxon>Ascomycota</taxon>
        <taxon>Pezizomycotina</taxon>
        <taxon>Sordariomycetes</taxon>
        <taxon>Hypocreomycetidae</taxon>
        <taxon>Hypocreales</taxon>
        <taxon>Nectriaceae</taxon>
        <taxon>Fusarium</taxon>
        <taxon>Fusarium tricinctum species complex</taxon>
    </lineage>
</organism>
<feature type="region of interest" description="Disordered" evidence="5">
    <location>
        <begin position="849"/>
        <end position="959"/>
    </location>
</feature>
<dbReference type="InterPro" id="IPR051283">
    <property type="entry name" value="Sec_Metabolite_Acyltrans"/>
</dbReference>
<evidence type="ECO:0000256" key="5">
    <source>
        <dbReference type="SAM" id="MobiDB-lite"/>
    </source>
</evidence>
<feature type="compositionally biased region" description="Acidic residues" evidence="5">
    <location>
        <begin position="677"/>
        <end position="687"/>
    </location>
</feature>
<evidence type="ECO:0000256" key="4">
    <source>
        <dbReference type="ARBA" id="ARBA00022840"/>
    </source>
</evidence>
<keyword evidence="2" id="KW-0808">Transferase</keyword>
<dbReference type="InterPro" id="IPR023213">
    <property type="entry name" value="CAT-like_dom_sf"/>
</dbReference>
<feature type="domain" description="Epidermal growth factor receptor-like transmembrane-juxtamembrane segment" evidence="7">
    <location>
        <begin position="819"/>
        <end position="852"/>
    </location>
</feature>
<dbReference type="Pfam" id="PF02458">
    <property type="entry name" value="Transferase"/>
    <property type="match status" value="2"/>
</dbReference>
<evidence type="ECO:0000313" key="9">
    <source>
        <dbReference type="Proteomes" id="UP000782241"/>
    </source>
</evidence>
<dbReference type="GO" id="GO:0005524">
    <property type="term" value="F:ATP binding"/>
    <property type="evidence" value="ECO:0007669"/>
    <property type="project" value="UniProtKB-KW"/>
</dbReference>
<reference evidence="8" key="1">
    <citation type="submission" date="2021-04" db="EMBL/GenBank/DDBJ databases">
        <title>Draft genome of Fusarium avenaceum strain F156N33, isolated from an atmospheric sample in Virginia.</title>
        <authorList>
            <person name="Yang S."/>
            <person name="Vinatzer B.A."/>
            <person name="Coleman J."/>
        </authorList>
    </citation>
    <scope>NUCLEOTIDE SEQUENCE</scope>
    <source>
        <strain evidence="8">F156N33</strain>
    </source>
</reference>
<sequence>MANQRELSIQPTGADPGASDDIIQLSDMDHLMPKLYVHMIEIFELPENSVKDFIVENLISGLERTLADYPILTGTLHFDNETSRIVVKKRADSSLALHIKEAVPEVIPSFAFLDKHDFPVHLLDSQKVLPASFVGAQFPVPASDISSVGPAVGGAQITFIEGGVILGLAITHQVCDGPGFETFLSAWARYSFNAAKGASMNGLAESISGIPPRSVLSLQNKPKLSSEEMQKLGDKFPTMKLRDGPPAPPPAGFKMPTVKTRIWHFPKSKLQLLKSQCSAGLEPGSWISTYDALLSIMWRATVRAKSSLLNPDPNAPSKAVHAVNGRGRTSEPISERYIGTAITIPQSKTLTVAEVLGDLETTLPTLARAVRESINSVDQEYLADLIKFAAASPNLQWSELDMQWVLGLDCMAFDWHTMKSYHNHDFGFGKPAALRWPNPSFEGFFFVLPTRAGVRKDSEDEGIEVCFGLEESCFAELEKDKEFASIQDLNITDPEEVKLFVQEWTRPGVIKRLEFAPLASQLPTWDLPLGRRQDPLIKCFGNDNGCYNRLVVEHKRKATAALKDRVVAELQKIQVGELVAMLMRHAAILQSGSHFAAMKTRSATMMPKHASTLREAAFLHSFGKMLILSRATVTETTTSWATETDTETVTTDGTTTVKTVSTKETTVFVTVSRGATDDEATMEETATDSDRKQKRFVPTAPRKHPGREAPATKTLQPVFLRPAASLNALADGLARRGIPIQRRATDTDTVYETEKATTTITDTETKTEWTTEYSTSVTTHKQTLTVFVQDQSTVTVGPTGTAASSSESGSGGGLSKGTIIGAAVGGGLGLILIALLAFFLWRRRKSANEKRTQPSQVYAASHSEAPTTTQKPPPFMSTTPNVTPFAAASARDTWASSPSHDIRSDYSQPPAYPSPPPELADTQFAHEMHTSPQRSPQELYHPQYMSGLGLPEMRDQQRG</sequence>
<dbReference type="Pfam" id="PF21314">
    <property type="entry name" value="TM_ErbB1"/>
    <property type="match status" value="1"/>
</dbReference>